<reference evidence="3" key="1">
    <citation type="submission" date="2016-10" db="EMBL/GenBank/DDBJ databases">
        <authorList>
            <person name="Varghese N."/>
            <person name="Submissions S."/>
        </authorList>
    </citation>
    <scope>NUCLEOTIDE SEQUENCE [LARGE SCALE GENOMIC DNA]</scope>
    <source>
        <strain evidence="3">CCTCC 2012022</strain>
    </source>
</reference>
<gene>
    <name evidence="2" type="ORF">SAMN05216580_2477</name>
</gene>
<dbReference type="Pfam" id="PF02629">
    <property type="entry name" value="CoA_binding"/>
    <property type="match status" value="1"/>
</dbReference>
<dbReference type="SUPFAM" id="SSF51735">
    <property type="entry name" value="NAD(P)-binding Rossmann-fold domains"/>
    <property type="match status" value="1"/>
</dbReference>
<protein>
    <submittedName>
        <fullName evidence="2">Diaminopimelate dehydrogenase</fullName>
    </submittedName>
</protein>
<dbReference type="RefSeq" id="WP_090214969.1">
    <property type="nucleotide sequence ID" value="NZ_LT629780.1"/>
</dbReference>
<name>A0A1H2HRA7_9GAMM</name>
<accession>A0A1H2HRA7</accession>
<dbReference type="Gene3D" id="3.40.50.720">
    <property type="entry name" value="NAD(P)-binding Rossmann-like Domain"/>
    <property type="match status" value="1"/>
</dbReference>
<evidence type="ECO:0000259" key="1">
    <source>
        <dbReference type="Pfam" id="PF02629"/>
    </source>
</evidence>
<dbReference type="EMBL" id="LT629780">
    <property type="protein sequence ID" value="SDU34344.1"/>
    <property type="molecule type" value="Genomic_DNA"/>
</dbReference>
<feature type="domain" description="CoA-binding" evidence="1">
    <location>
        <begin position="2"/>
        <end position="87"/>
    </location>
</feature>
<sequence length="299" mass="32510">MKKRQIAVIGLGRLGQRCAERLLDDPTLGLAGVVRRTPAPLDWLGDLPVVGHFTELKQVDAALLCVPADSVQGQARELLQHRIPLVECARLHGDAFIAHHGEMQRMAHLYRTTAIVGAGSDPGILSLFRSQFALLLPHGHTRSSLHAGTSLHHSLAAEGIAGVRRALALALEQRTQDGTLQRYIYVELEPGADAAAVEQAIRRDPLYLDEETLVFPVDSVAGLEAERGLLLERHAASSNSSHAALLLEARFDEIELAARMMLAGARALPLLQHGAHSLYDLPPRVLWGDPVAAAEQEWM</sequence>
<dbReference type="AlphaFoldDB" id="A0A1H2HRA7"/>
<dbReference type="InterPro" id="IPR036291">
    <property type="entry name" value="NAD(P)-bd_dom_sf"/>
</dbReference>
<dbReference type="InterPro" id="IPR003781">
    <property type="entry name" value="CoA-bd"/>
</dbReference>
<organism evidence="2 3">
    <name type="scientific">Geopseudomonas guangdongensis</name>
    <dbReference type="NCBI Taxonomy" id="1245526"/>
    <lineage>
        <taxon>Bacteria</taxon>
        <taxon>Pseudomonadati</taxon>
        <taxon>Pseudomonadota</taxon>
        <taxon>Gammaproteobacteria</taxon>
        <taxon>Pseudomonadales</taxon>
        <taxon>Pseudomonadaceae</taxon>
        <taxon>Geopseudomonas</taxon>
    </lineage>
</organism>
<proteinExistence type="predicted"/>
<evidence type="ECO:0000313" key="2">
    <source>
        <dbReference type="EMBL" id="SDU34344.1"/>
    </source>
</evidence>
<dbReference type="STRING" id="1245526.SAMN05216580_2477"/>
<dbReference type="Gene3D" id="3.30.360.10">
    <property type="entry name" value="Dihydrodipicolinate Reductase, domain 2"/>
    <property type="match status" value="1"/>
</dbReference>
<evidence type="ECO:0000313" key="3">
    <source>
        <dbReference type="Proteomes" id="UP000243063"/>
    </source>
</evidence>
<dbReference type="SUPFAM" id="SSF55347">
    <property type="entry name" value="Glyceraldehyde-3-phosphate dehydrogenase-like, C-terminal domain"/>
    <property type="match status" value="1"/>
</dbReference>
<dbReference type="Proteomes" id="UP000243063">
    <property type="component" value="Chromosome I"/>
</dbReference>
<keyword evidence="3" id="KW-1185">Reference proteome</keyword>
<dbReference type="OrthoDB" id="9774191at2"/>